<feature type="domain" description="Copper amine oxidase N2-terminal" evidence="12">
    <location>
        <begin position="75"/>
        <end position="146"/>
    </location>
</feature>
<evidence type="ECO:0000256" key="5">
    <source>
        <dbReference type="ARBA" id="ARBA00023002"/>
    </source>
</evidence>
<dbReference type="EC" id="1.4.3.-" evidence="9"/>
<comment type="PTM">
    <text evidence="8 9">Topaquinone (TPQ) is generated by copper-dependent autoxidation of a specific tyrosyl residue.</text>
</comment>
<dbReference type="SUPFAM" id="SSF49998">
    <property type="entry name" value="Amine oxidase catalytic domain"/>
    <property type="match status" value="1"/>
</dbReference>
<keyword evidence="15" id="KW-1185">Reference proteome</keyword>
<evidence type="ECO:0000256" key="2">
    <source>
        <dbReference type="ARBA" id="ARBA00007983"/>
    </source>
</evidence>
<keyword evidence="3 9" id="KW-0479">Metal-binding</keyword>
<name>A0A507AJ77_9PEZI</name>
<dbReference type="RefSeq" id="XP_030992036.1">
    <property type="nucleotide sequence ID" value="XM_031143617.1"/>
</dbReference>
<dbReference type="AlphaFoldDB" id="A0A507AJ77"/>
<protein>
    <recommendedName>
        <fullName evidence="9">Amine oxidase</fullName>
        <ecNumber evidence="9">1.4.3.-</ecNumber>
    </recommendedName>
</protein>
<comment type="cofactor">
    <cofactor evidence="9">
        <name>Cu cation</name>
        <dbReference type="ChEBI" id="CHEBI:23378"/>
    </cofactor>
    <text evidence="9">Contains 1 topaquinone per subunit.</text>
</comment>
<comment type="caution">
    <text evidence="14">The sequence shown here is derived from an EMBL/GenBank/DDBJ whole genome shotgun (WGS) entry which is preliminary data.</text>
</comment>
<proteinExistence type="inferred from homology"/>
<dbReference type="PANTHER" id="PTHR10638">
    <property type="entry name" value="COPPER AMINE OXIDASE"/>
    <property type="match status" value="1"/>
</dbReference>
<reference evidence="14 15" key="1">
    <citation type="submission" date="2019-06" db="EMBL/GenBank/DDBJ databases">
        <title>Draft genome sequence of the filamentous fungus Phialemoniopsis curvata isolated from diesel fuel.</title>
        <authorList>
            <person name="Varaljay V.A."/>
            <person name="Lyon W.J."/>
            <person name="Crouch A.L."/>
            <person name="Drake C.E."/>
            <person name="Hollomon J.M."/>
            <person name="Nadeau L.J."/>
            <person name="Nunn H.S."/>
            <person name="Stevenson B.S."/>
            <person name="Bojanowski C.L."/>
            <person name="Crookes-Goodson W.J."/>
        </authorList>
    </citation>
    <scope>NUCLEOTIDE SEQUENCE [LARGE SCALE GENOMIC DNA]</scope>
    <source>
        <strain evidence="14 15">D216</strain>
    </source>
</reference>
<gene>
    <name evidence="14" type="ORF">E0L32_008730</name>
</gene>
<dbReference type="SUPFAM" id="SSF54416">
    <property type="entry name" value="Amine oxidase N-terminal region"/>
    <property type="match status" value="2"/>
</dbReference>
<evidence type="ECO:0000256" key="8">
    <source>
        <dbReference type="PIRSR" id="PIRSR600269-51"/>
    </source>
</evidence>
<dbReference type="InterPro" id="IPR016182">
    <property type="entry name" value="Cu_amine_oxidase_N-reg"/>
</dbReference>
<keyword evidence="6 9" id="KW-0186">Copper</keyword>
<dbReference type="GO" id="GO:0008131">
    <property type="term" value="F:primary methylamine oxidase activity"/>
    <property type="evidence" value="ECO:0007669"/>
    <property type="project" value="InterPro"/>
</dbReference>
<evidence type="ECO:0000259" key="12">
    <source>
        <dbReference type="Pfam" id="PF02727"/>
    </source>
</evidence>
<keyword evidence="10" id="KW-0732">Signal</keyword>
<organism evidence="14 15">
    <name type="scientific">Thyridium curvatum</name>
    <dbReference type="NCBI Taxonomy" id="1093900"/>
    <lineage>
        <taxon>Eukaryota</taxon>
        <taxon>Fungi</taxon>
        <taxon>Dikarya</taxon>
        <taxon>Ascomycota</taxon>
        <taxon>Pezizomycotina</taxon>
        <taxon>Sordariomycetes</taxon>
        <taxon>Sordariomycetidae</taxon>
        <taxon>Thyridiales</taxon>
        <taxon>Thyridiaceae</taxon>
        <taxon>Thyridium</taxon>
    </lineage>
</organism>
<dbReference type="Proteomes" id="UP000319257">
    <property type="component" value="Unassembled WGS sequence"/>
</dbReference>
<dbReference type="PRINTS" id="PR00766">
    <property type="entry name" value="CUDAOXIDASE"/>
</dbReference>
<dbReference type="Pfam" id="PF09248">
    <property type="entry name" value="DUF1965"/>
    <property type="match status" value="1"/>
</dbReference>
<comment type="similarity">
    <text evidence="2 9">Belongs to the copper/topaquinone oxidase family.</text>
</comment>
<dbReference type="STRING" id="1093900.A0A507AJ77"/>
<feature type="signal peptide" evidence="10">
    <location>
        <begin position="1"/>
        <end position="18"/>
    </location>
</feature>
<dbReference type="GO" id="GO:0005507">
    <property type="term" value="F:copper ion binding"/>
    <property type="evidence" value="ECO:0007669"/>
    <property type="project" value="InterPro"/>
</dbReference>
<feature type="active site" description="Schiff-base intermediate with substrate; via topaquinone" evidence="7">
    <location>
        <position position="470"/>
    </location>
</feature>
<dbReference type="InterPro" id="IPR015328">
    <property type="entry name" value="DUF1965"/>
</dbReference>
<evidence type="ECO:0000256" key="9">
    <source>
        <dbReference type="RuleBase" id="RU000672"/>
    </source>
</evidence>
<dbReference type="InterPro" id="IPR015798">
    <property type="entry name" value="Cu_amine_oxidase_C"/>
</dbReference>
<dbReference type="InterPro" id="IPR015800">
    <property type="entry name" value="Cu_amine_oxidase_N2"/>
</dbReference>
<dbReference type="GeneID" id="41976177"/>
<accession>A0A507AJ77</accession>
<evidence type="ECO:0000256" key="3">
    <source>
        <dbReference type="ARBA" id="ARBA00022723"/>
    </source>
</evidence>
<comment type="cofactor">
    <cofactor evidence="1">
        <name>Cu cation</name>
        <dbReference type="ChEBI" id="CHEBI:23378"/>
    </cofactor>
</comment>
<keyword evidence="5 9" id="KW-0560">Oxidoreductase</keyword>
<feature type="chain" id="PRO_5021333884" description="Amine oxidase" evidence="10">
    <location>
        <begin position="19"/>
        <end position="778"/>
    </location>
</feature>
<dbReference type="Pfam" id="PF02727">
    <property type="entry name" value="Cu_amine_oxidN2"/>
    <property type="match status" value="1"/>
</dbReference>
<evidence type="ECO:0000256" key="10">
    <source>
        <dbReference type="SAM" id="SignalP"/>
    </source>
</evidence>
<dbReference type="Pfam" id="PF01179">
    <property type="entry name" value="Cu_amine_oxid"/>
    <property type="match status" value="1"/>
</dbReference>
<feature type="active site" description="Proton acceptor" evidence="7">
    <location>
        <position position="389"/>
    </location>
</feature>
<dbReference type="Gene3D" id="3.10.450.40">
    <property type="match status" value="2"/>
</dbReference>
<dbReference type="GO" id="GO:0005886">
    <property type="term" value="C:plasma membrane"/>
    <property type="evidence" value="ECO:0007669"/>
    <property type="project" value="TreeGrafter"/>
</dbReference>
<dbReference type="GO" id="GO:0048038">
    <property type="term" value="F:quinone binding"/>
    <property type="evidence" value="ECO:0007669"/>
    <property type="project" value="InterPro"/>
</dbReference>
<evidence type="ECO:0000256" key="7">
    <source>
        <dbReference type="PIRSR" id="PIRSR600269-50"/>
    </source>
</evidence>
<feature type="domain" description="Copper amine oxidase catalytic" evidence="11">
    <location>
        <begin position="317"/>
        <end position="715"/>
    </location>
</feature>
<evidence type="ECO:0000256" key="4">
    <source>
        <dbReference type="ARBA" id="ARBA00022772"/>
    </source>
</evidence>
<dbReference type="InterPro" id="IPR036460">
    <property type="entry name" value="Cu_amine_oxidase_C_sf"/>
</dbReference>
<dbReference type="InParanoid" id="A0A507AJ77"/>
<dbReference type="OrthoDB" id="3341590at2759"/>
<keyword evidence="4 7" id="KW-0801">TPQ</keyword>
<evidence type="ECO:0000313" key="15">
    <source>
        <dbReference type="Proteomes" id="UP000319257"/>
    </source>
</evidence>
<sequence length="778" mass="86716">MRFTSLFLASFVSKAVLGNPLLRQSLQAKSAAQKGSCSSCSYEQPTTVAPYKNIWQGLTDKEAVDVIELLHSDAAGLNLTAAANATDWDNIILSVELMLPNKTDVLQYITGNSTTSPTRHARAFLMFGATEKPYVREYIVGPLPITNQSTVSPYAFRTTKGGDAKIPIINADQTAYAEFTANIIKEAEDVTKFLWNLTAADKIQLPLAFMAPLTVSDNEVYQWQSFIAPTTSIYETVYLMPLGLYVRSDITGRDPSKWKMTGWVYNDIFYPSLDDLRAAIKDPKFKKLSGTSDEEWARNNHHGEPLKFDEMPPPVTIQQGPPRFTVDAEEEYVEWMDFSFYVTAARQNGLRLYDVKYKGKRILYELGLDEAIAHYAGIDPVQSGTIYFDSGSGFGPTIVSLVRGYDCPGYATFLNTTQTTKETTRTQKDGICLFEIDKGYPIQRHGWAGHTGVTKNIALTVRAVYTIGNYDYMTTYEFYLDGSIEVSVRASGYISSAFYANNEDYGFKIHDSLSGSLHDHVITFKADLDVLGTENSLQKIEIVPSTEKYVWLNGTRNTMKARKSFVATEDDGKINWSPNGASMYAVVNKDKPNPYGEYPGWRIVPASGVAYLTVQDSNITKNSAHHTTHHLYVTKRKDSEDSATHPYNSNAINDPPIDFAKYFDGDSLDQQDLVVWFNLGMHHMPHTGDLPNTVFTTAHSAMLIEPFNYLTGDPSRASKQQVQLAISENGTTIRTWGAQPATCSTINQEQVNPDLTTYTGGISVLKYPFDKTSPDRVI</sequence>
<dbReference type="GO" id="GO:0009308">
    <property type="term" value="P:amine metabolic process"/>
    <property type="evidence" value="ECO:0007669"/>
    <property type="project" value="UniProtKB-UniRule"/>
</dbReference>
<evidence type="ECO:0000313" key="14">
    <source>
        <dbReference type="EMBL" id="TPX10325.1"/>
    </source>
</evidence>
<dbReference type="InterPro" id="IPR000269">
    <property type="entry name" value="Cu_amine_oxidase"/>
</dbReference>
<evidence type="ECO:0000256" key="6">
    <source>
        <dbReference type="ARBA" id="ARBA00023008"/>
    </source>
</evidence>
<evidence type="ECO:0000259" key="11">
    <source>
        <dbReference type="Pfam" id="PF01179"/>
    </source>
</evidence>
<feature type="domain" description="DUF1965" evidence="13">
    <location>
        <begin position="239"/>
        <end position="304"/>
    </location>
</feature>
<dbReference type="PANTHER" id="PTHR10638:SF20">
    <property type="entry name" value="AMINE OXIDASE"/>
    <property type="match status" value="1"/>
</dbReference>
<evidence type="ECO:0000256" key="1">
    <source>
        <dbReference type="ARBA" id="ARBA00001935"/>
    </source>
</evidence>
<evidence type="ECO:0000259" key="13">
    <source>
        <dbReference type="Pfam" id="PF09248"/>
    </source>
</evidence>
<dbReference type="EMBL" id="SKBQ01000059">
    <property type="protein sequence ID" value="TPX10325.1"/>
    <property type="molecule type" value="Genomic_DNA"/>
</dbReference>
<dbReference type="Gene3D" id="2.70.98.20">
    <property type="entry name" value="Copper amine oxidase, catalytic domain"/>
    <property type="match status" value="1"/>
</dbReference>
<feature type="modified residue" description="2',4',5'-topaquinone" evidence="8">
    <location>
        <position position="470"/>
    </location>
</feature>